<keyword evidence="3" id="KW-1185">Reference proteome</keyword>
<dbReference type="GeneID" id="92094474"/>
<organism evidence="2 3">
    <name type="scientific">Apiospora phragmitis</name>
    <dbReference type="NCBI Taxonomy" id="2905665"/>
    <lineage>
        <taxon>Eukaryota</taxon>
        <taxon>Fungi</taxon>
        <taxon>Dikarya</taxon>
        <taxon>Ascomycota</taxon>
        <taxon>Pezizomycotina</taxon>
        <taxon>Sordariomycetes</taxon>
        <taxon>Xylariomycetidae</taxon>
        <taxon>Amphisphaeriales</taxon>
        <taxon>Apiosporaceae</taxon>
        <taxon>Apiospora</taxon>
    </lineage>
</organism>
<comment type="caution">
    <text evidence="2">The sequence shown here is derived from an EMBL/GenBank/DDBJ whole genome shotgun (WGS) entry which is preliminary data.</text>
</comment>
<reference evidence="2 3" key="1">
    <citation type="submission" date="2023-01" db="EMBL/GenBank/DDBJ databases">
        <title>Analysis of 21 Apiospora genomes using comparative genomics revels a genus with tremendous synthesis potential of carbohydrate active enzymes and secondary metabolites.</title>
        <authorList>
            <person name="Sorensen T."/>
        </authorList>
    </citation>
    <scope>NUCLEOTIDE SEQUENCE [LARGE SCALE GENOMIC DNA]</scope>
    <source>
        <strain evidence="2 3">CBS 135458</strain>
    </source>
</reference>
<dbReference type="Proteomes" id="UP001480595">
    <property type="component" value="Unassembled WGS sequence"/>
</dbReference>
<sequence>MIPRISIPVDELEREAQKYQPCKGEVIISFHVFSEPQQEIIEVHLRPITVVDVRAKQFTVCGFSSLASRSDVSKHIESFCKHLPTGEWINGGHTVKPEPNALLSAYQQDNVPGQPPSKKRKGNQPQDIVKKTANAFLIKVQSGVKRLAYPKCSSLNEATSDNIFEICTVTGETQRDLNVIISNLTLIKNQKSASAAKDDWKLEHLIRCIRNICRDRGELSVSDDPNNALKRREMVASRINAVVNKLIPHAGPLALIIYSALAETKYKWSEVGYVKDEKVVEDVVAGVLRQAIEVPEHCELFNPVAALSWILQEDYQRLCQELGLANFSALDTEGGNGMFKELPLGLAMARACLPKDATRLSEKGAWLLEAKNDQRQALVANGPTDGRGGGGSGVQNTLDDISSPSLENGQYHTCELCGNAMSSHNGPRVGCLCNMPPICGGTDILYDEEGYTMAGVIQLQSYPELPPWCTIPPANMYNIIPPVDDHTINPALIQQF</sequence>
<gene>
    <name evidence="2" type="ORF">PG994_010002</name>
</gene>
<evidence type="ECO:0000313" key="2">
    <source>
        <dbReference type="EMBL" id="KAK8048272.1"/>
    </source>
</evidence>
<name>A0ABR1TNU9_9PEZI</name>
<accession>A0ABR1TNU9</accession>
<protein>
    <submittedName>
        <fullName evidence="2">Uncharacterized protein</fullName>
    </submittedName>
</protein>
<feature type="region of interest" description="Disordered" evidence="1">
    <location>
        <begin position="107"/>
        <end position="126"/>
    </location>
</feature>
<proteinExistence type="predicted"/>
<evidence type="ECO:0000313" key="3">
    <source>
        <dbReference type="Proteomes" id="UP001480595"/>
    </source>
</evidence>
<dbReference type="RefSeq" id="XP_066710521.1">
    <property type="nucleotide sequence ID" value="XM_066861411.1"/>
</dbReference>
<evidence type="ECO:0000256" key="1">
    <source>
        <dbReference type="SAM" id="MobiDB-lite"/>
    </source>
</evidence>
<dbReference type="EMBL" id="JAQQWL010000011">
    <property type="protein sequence ID" value="KAK8048272.1"/>
    <property type="molecule type" value="Genomic_DNA"/>
</dbReference>